<evidence type="ECO:0000313" key="8">
    <source>
        <dbReference type="Proteomes" id="UP000294854"/>
    </source>
</evidence>
<feature type="domain" description="Flavoprotein" evidence="5">
    <location>
        <begin position="5"/>
        <end position="174"/>
    </location>
</feature>
<dbReference type="Pfam" id="PF04127">
    <property type="entry name" value="DFP"/>
    <property type="match status" value="1"/>
</dbReference>
<dbReference type="Gene3D" id="3.40.50.1950">
    <property type="entry name" value="Flavin prenyltransferase-like"/>
    <property type="match status" value="1"/>
</dbReference>
<evidence type="ECO:0000256" key="2">
    <source>
        <dbReference type="ARBA" id="ARBA00023239"/>
    </source>
</evidence>
<keyword evidence="8" id="KW-1185">Reference proteome</keyword>
<dbReference type="EC" id="4.1.1.36" evidence="3"/>
<dbReference type="InterPro" id="IPR005252">
    <property type="entry name" value="CoaBC"/>
</dbReference>
<feature type="binding site" evidence="3">
    <location>
        <position position="278"/>
    </location>
    <ligand>
        <name>CTP</name>
        <dbReference type="ChEBI" id="CHEBI:37563"/>
    </ligand>
</feature>
<dbReference type="GO" id="GO:0071513">
    <property type="term" value="C:phosphopantothenoylcysteine decarboxylase complex"/>
    <property type="evidence" value="ECO:0007669"/>
    <property type="project" value="TreeGrafter"/>
</dbReference>
<accession>A0A4R5NSZ8</accession>
<dbReference type="InterPro" id="IPR007085">
    <property type="entry name" value="DNA/pantothenate-metab_flavo_C"/>
</dbReference>
<evidence type="ECO:0000313" key="7">
    <source>
        <dbReference type="EMBL" id="TDG80405.1"/>
    </source>
</evidence>
<keyword evidence="2 3" id="KW-0456">Lyase</keyword>
<dbReference type="GO" id="GO:0015937">
    <property type="term" value="P:coenzyme A biosynthetic process"/>
    <property type="evidence" value="ECO:0007669"/>
    <property type="project" value="UniProtKB-UniRule"/>
</dbReference>
<feature type="region of interest" description="Phosphopantothenate--cysteine ligase" evidence="3">
    <location>
        <begin position="190"/>
        <end position="401"/>
    </location>
</feature>
<proteinExistence type="inferred from homology"/>
<comment type="caution">
    <text evidence="7">The sequence shown here is derived from an EMBL/GenBank/DDBJ whole genome shotgun (WGS) entry which is preliminary data.</text>
</comment>
<dbReference type="Gene3D" id="3.40.50.10300">
    <property type="entry name" value="CoaB-like"/>
    <property type="match status" value="1"/>
</dbReference>
<dbReference type="UniPathway" id="UPA00241">
    <property type="reaction ID" value="UER00353"/>
</dbReference>
<keyword evidence="3" id="KW-0460">Magnesium</keyword>
<dbReference type="AlphaFoldDB" id="A0A4R5NSZ8"/>
<comment type="cofactor">
    <cofactor evidence="3">
        <name>FMN</name>
        <dbReference type="ChEBI" id="CHEBI:58210"/>
    </cofactor>
    <text evidence="3">Binds 1 FMN per subunit.</text>
</comment>
<comment type="function">
    <text evidence="3">Catalyzes two sequential steps in the biosynthesis of coenzyme A. In the first step cysteine is conjugated to 4'-phosphopantothenate to form 4-phosphopantothenoylcysteine. In the second step the latter compound is decarboxylated to form 4'-phosphopantotheine.</text>
</comment>
<dbReference type="SUPFAM" id="SSF52507">
    <property type="entry name" value="Homo-oligomeric flavin-containing Cys decarboxylases, HFCD"/>
    <property type="match status" value="1"/>
</dbReference>
<dbReference type="SUPFAM" id="SSF102645">
    <property type="entry name" value="CoaB-like"/>
    <property type="match status" value="1"/>
</dbReference>
<protein>
    <recommendedName>
        <fullName evidence="3">Coenzyme A biosynthesis bifunctional protein CoaBC</fullName>
    </recommendedName>
    <alternativeName>
        <fullName evidence="3">DNA/pantothenate metabolism flavoprotein</fullName>
    </alternativeName>
    <alternativeName>
        <fullName evidence="3">Phosphopantothenoylcysteine synthetase/decarboxylase</fullName>
        <shortName evidence="3">PPCS-PPCDC</shortName>
    </alternativeName>
    <domain>
        <recommendedName>
            <fullName evidence="3">Phosphopantothenoylcysteine decarboxylase</fullName>
            <shortName evidence="3">PPC decarboxylase</shortName>
            <shortName evidence="3">PPC-DC</shortName>
            <ecNumber evidence="3">4.1.1.36</ecNumber>
        </recommendedName>
        <alternativeName>
            <fullName evidence="3">CoaC</fullName>
        </alternativeName>
    </domain>
    <domain>
        <recommendedName>
            <fullName evidence="3">Phosphopantothenate--cysteine ligase</fullName>
            <ecNumber evidence="3">6.3.2.5</ecNumber>
        </recommendedName>
        <alternativeName>
            <fullName evidence="3">CoaB</fullName>
        </alternativeName>
        <alternativeName>
            <fullName evidence="3">Phosphopantothenoylcysteine synthetase</fullName>
            <shortName evidence="3">PPC synthetase</shortName>
            <shortName evidence="3">PPC-S</shortName>
        </alternativeName>
    </domain>
</protein>
<keyword evidence="1 3" id="KW-0210">Decarboxylase</keyword>
<evidence type="ECO:0000256" key="1">
    <source>
        <dbReference type="ARBA" id="ARBA00022793"/>
    </source>
</evidence>
<dbReference type="GO" id="GO:0015941">
    <property type="term" value="P:pantothenate catabolic process"/>
    <property type="evidence" value="ECO:0007669"/>
    <property type="project" value="InterPro"/>
</dbReference>
<evidence type="ECO:0000256" key="4">
    <source>
        <dbReference type="RuleBase" id="RU364078"/>
    </source>
</evidence>
<dbReference type="RefSeq" id="WP_010619896.1">
    <property type="nucleotide sequence ID" value="NZ_CP042371.1"/>
</dbReference>
<dbReference type="PANTHER" id="PTHR14359">
    <property type="entry name" value="HOMO-OLIGOMERIC FLAVIN CONTAINING CYS DECARBOXYLASE FAMILY"/>
    <property type="match status" value="1"/>
</dbReference>
<dbReference type="HAMAP" id="MF_02225">
    <property type="entry name" value="CoaBC"/>
    <property type="match status" value="1"/>
</dbReference>
<feature type="binding site" evidence="3">
    <location>
        <position position="288"/>
    </location>
    <ligand>
        <name>CTP</name>
        <dbReference type="ChEBI" id="CHEBI:37563"/>
    </ligand>
</feature>
<dbReference type="OrthoDB" id="9802554at2"/>
<gene>
    <name evidence="3" type="primary">coaBC</name>
    <name evidence="7" type="ORF">C5L31_000771</name>
</gene>
<dbReference type="Proteomes" id="UP000294854">
    <property type="component" value="Unassembled WGS sequence"/>
</dbReference>
<comment type="catalytic activity">
    <reaction evidence="3 4">
        <text>N-[(R)-4-phosphopantothenoyl]-L-cysteine + H(+) = (R)-4'-phosphopantetheine + CO2</text>
        <dbReference type="Rhea" id="RHEA:16793"/>
        <dbReference type="ChEBI" id="CHEBI:15378"/>
        <dbReference type="ChEBI" id="CHEBI:16526"/>
        <dbReference type="ChEBI" id="CHEBI:59458"/>
        <dbReference type="ChEBI" id="CHEBI:61723"/>
        <dbReference type="EC" id="4.1.1.36"/>
    </reaction>
</comment>
<keyword evidence="3" id="KW-0511">Multifunctional enzyme</keyword>
<name>A0A4R5NSZ8_9LACO</name>
<dbReference type="GO" id="GO:0010181">
    <property type="term" value="F:FMN binding"/>
    <property type="evidence" value="ECO:0007669"/>
    <property type="project" value="UniProtKB-UniRule"/>
</dbReference>
<reference evidence="7 8" key="1">
    <citation type="journal article" date="2019" name="Appl. Microbiol. Biotechnol.">
        <title>Uncovering carbohydrate metabolism through a genotype-phenotype association study of 56 lactic acid bacteria genomes.</title>
        <authorList>
            <person name="Buron-Moles G."/>
            <person name="Chailyan A."/>
            <person name="Dolejs I."/>
            <person name="Forster J."/>
            <person name="Miks M.H."/>
        </authorList>
    </citation>
    <scope>NUCLEOTIDE SEQUENCE [LARGE SCALE GENOMIC DNA]</scope>
    <source>
        <strain evidence="7 8">ATCC 49373</strain>
    </source>
</reference>
<feature type="binding site" evidence="3">
    <location>
        <position position="339"/>
    </location>
    <ligand>
        <name>CTP</name>
        <dbReference type="ChEBI" id="CHEBI:37563"/>
    </ligand>
</feature>
<comment type="catalytic activity">
    <reaction evidence="3 4">
        <text>(R)-4'-phosphopantothenate + L-cysteine + CTP = N-[(R)-4-phosphopantothenoyl]-L-cysteine + CMP + diphosphate + H(+)</text>
        <dbReference type="Rhea" id="RHEA:19397"/>
        <dbReference type="ChEBI" id="CHEBI:10986"/>
        <dbReference type="ChEBI" id="CHEBI:15378"/>
        <dbReference type="ChEBI" id="CHEBI:33019"/>
        <dbReference type="ChEBI" id="CHEBI:35235"/>
        <dbReference type="ChEBI" id="CHEBI:37563"/>
        <dbReference type="ChEBI" id="CHEBI:59458"/>
        <dbReference type="ChEBI" id="CHEBI:60377"/>
        <dbReference type="EC" id="6.3.2.5"/>
    </reaction>
</comment>
<dbReference type="InterPro" id="IPR036551">
    <property type="entry name" value="Flavin_trans-like"/>
</dbReference>
<dbReference type="GO" id="GO:0046872">
    <property type="term" value="F:metal ion binding"/>
    <property type="evidence" value="ECO:0007669"/>
    <property type="project" value="UniProtKB-KW"/>
</dbReference>
<evidence type="ECO:0000259" key="5">
    <source>
        <dbReference type="Pfam" id="PF02441"/>
    </source>
</evidence>
<comment type="cofactor">
    <cofactor evidence="3">
        <name>Mg(2+)</name>
        <dbReference type="ChEBI" id="CHEBI:18420"/>
    </cofactor>
</comment>
<comment type="pathway">
    <text evidence="3 4">Cofactor biosynthesis; coenzyme A biosynthesis; CoA from (R)-pantothenate: step 2/5.</text>
</comment>
<comment type="pathway">
    <text evidence="3 4">Cofactor biosynthesis; coenzyme A biosynthesis; CoA from (R)-pantothenate: step 3/5.</text>
</comment>
<keyword evidence="3 4" id="KW-0288">FMN</keyword>
<feature type="binding site" evidence="3">
    <location>
        <position position="343"/>
    </location>
    <ligand>
        <name>CTP</name>
        <dbReference type="ChEBI" id="CHEBI:37563"/>
    </ligand>
</feature>
<comment type="similarity">
    <text evidence="3 4">In the C-terminal section; belongs to the PPC synthetase family.</text>
</comment>
<evidence type="ECO:0000259" key="6">
    <source>
        <dbReference type="Pfam" id="PF04127"/>
    </source>
</evidence>
<dbReference type="PANTHER" id="PTHR14359:SF6">
    <property type="entry name" value="PHOSPHOPANTOTHENOYLCYSTEINE DECARBOXYLASE"/>
    <property type="match status" value="1"/>
</dbReference>
<feature type="domain" description="DNA/pantothenate metabolism flavoprotein C-terminal" evidence="6">
    <location>
        <begin position="185"/>
        <end position="397"/>
    </location>
</feature>
<comment type="function">
    <text evidence="4">Catalyzes two steps in the biosynthesis of coenzyme A. In the first step cysteine is conjugated to 4'-phosphopantothenate to form 4-phosphopantothenoylcysteine, in the latter compound is decarboxylated to form 4'-phosphopantotheine.</text>
</comment>
<sequence>MQKNKHITLYVSGSIAAYKSATLVRLLVKSGAEVRVVLTEAAQKFITPLTFEVLSKQSVITDAFDSQEDFVPHIELADWTDLAIVAPASADLIGKLANGLADDMASLTLLATTAPKIIAPAMNEHMLNNPATVRNIRQLHHDGALFVDSGYGFLAEGYSGQGRMAEPEQIFAAVDAGLGVVQQGLKNKKVLITAGGTRELIDPVRFIGNKSSGKMGYAIAQSAINAGAQVTLVTGKTNLQPPLGAKVIHVISTKEMADAVAENFEQSDALIMAAAVADFMPENYVDQKIKKQAEDDGLTLKLKKTVDIIKTIGGQKHAGQIVVGFAAETQNLLNNANKKLNDKRMDMLVANNVSNDKIGFNSDDNQVTFLLPGQEPEQTPIMTKHAIANMLVDKISHLFNE</sequence>
<organism evidence="7 8">
    <name type="scientific">Secundilactobacillus malefermentans</name>
    <dbReference type="NCBI Taxonomy" id="176292"/>
    <lineage>
        <taxon>Bacteria</taxon>
        <taxon>Bacillati</taxon>
        <taxon>Bacillota</taxon>
        <taxon>Bacilli</taxon>
        <taxon>Lactobacillales</taxon>
        <taxon>Lactobacillaceae</taxon>
        <taxon>Secundilactobacillus</taxon>
    </lineage>
</organism>
<dbReference type="InterPro" id="IPR035929">
    <property type="entry name" value="CoaB-like_sf"/>
</dbReference>
<feature type="region of interest" description="Phosphopantothenoylcysteine decarboxylase" evidence="3">
    <location>
        <begin position="1"/>
        <end position="189"/>
    </location>
</feature>
<feature type="binding site" evidence="3">
    <location>
        <position position="325"/>
    </location>
    <ligand>
        <name>CTP</name>
        <dbReference type="ChEBI" id="CHEBI:37563"/>
    </ligand>
</feature>
<keyword evidence="3 4" id="KW-0285">Flavoprotein</keyword>
<dbReference type="EC" id="6.3.2.5" evidence="3"/>
<comment type="similarity">
    <text evidence="3 4">In the N-terminal section; belongs to the HFCD (homo-oligomeric flavin containing Cys decarboxylase) superfamily.</text>
</comment>
<dbReference type="InterPro" id="IPR003382">
    <property type="entry name" value="Flavoprotein"/>
</dbReference>
<keyword evidence="3 4" id="KW-0436">Ligase</keyword>
<dbReference type="GO" id="GO:0004632">
    <property type="term" value="F:phosphopantothenate--cysteine ligase activity"/>
    <property type="evidence" value="ECO:0007669"/>
    <property type="project" value="UniProtKB-UniRule"/>
</dbReference>
<dbReference type="EMBL" id="PUFO01000010">
    <property type="protein sequence ID" value="TDG80405.1"/>
    <property type="molecule type" value="Genomic_DNA"/>
</dbReference>
<comment type="caution">
    <text evidence="3">Lacks conserved residue(s) required for the propagation of feature annotation.</text>
</comment>
<dbReference type="NCBIfam" id="TIGR00521">
    <property type="entry name" value="coaBC_dfp"/>
    <property type="match status" value="1"/>
</dbReference>
<dbReference type="STRING" id="1122149.FD44_GL001264"/>
<evidence type="ECO:0000256" key="3">
    <source>
        <dbReference type="HAMAP-Rule" id="MF_02225"/>
    </source>
</evidence>
<dbReference type="GO" id="GO:0004633">
    <property type="term" value="F:phosphopantothenoylcysteine decarboxylase activity"/>
    <property type="evidence" value="ECO:0007669"/>
    <property type="project" value="UniProtKB-UniRule"/>
</dbReference>
<dbReference type="Pfam" id="PF02441">
    <property type="entry name" value="Flavoprotein"/>
    <property type="match status" value="1"/>
</dbReference>
<keyword evidence="3" id="KW-0479">Metal-binding</keyword>